<dbReference type="RefSeq" id="WP_342690896.1">
    <property type="nucleotide sequence ID" value="NZ_JBCGDP010000003.1"/>
</dbReference>
<evidence type="ECO:0000313" key="2">
    <source>
        <dbReference type="Proteomes" id="UP001468798"/>
    </source>
</evidence>
<comment type="caution">
    <text evidence="1">The sequence shown here is derived from an EMBL/GenBank/DDBJ whole genome shotgun (WGS) entry which is preliminary data.</text>
</comment>
<evidence type="ECO:0000313" key="1">
    <source>
        <dbReference type="EMBL" id="MEM0575828.1"/>
    </source>
</evidence>
<accession>A0ABU9NKI5</accession>
<name>A0ABU9NKI5_9FLAO</name>
<organism evidence="1 2">
    <name type="scientific">Flavobacterium polysaccharolyticum</name>
    <dbReference type="NCBI Taxonomy" id="3133148"/>
    <lineage>
        <taxon>Bacteria</taxon>
        <taxon>Pseudomonadati</taxon>
        <taxon>Bacteroidota</taxon>
        <taxon>Flavobacteriia</taxon>
        <taxon>Flavobacteriales</taxon>
        <taxon>Flavobacteriaceae</taxon>
        <taxon>Flavobacterium</taxon>
    </lineage>
</organism>
<dbReference type="PROSITE" id="PS51257">
    <property type="entry name" value="PROKAR_LIPOPROTEIN"/>
    <property type="match status" value="1"/>
</dbReference>
<dbReference type="Proteomes" id="UP001468798">
    <property type="component" value="Unassembled WGS sequence"/>
</dbReference>
<reference evidence="1 2" key="1">
    <citation type="submission" date="2024-03" db="EMBL/GenBank/DDBJ databases">
        <title>Two novel species of the genus Flavobacterium exhibiting potentially degradation of complex polysaccharides.</title>
        <authorList>
            <person name="Lian X."/>
        </authorList>
    </citation>
    <scope>NUCLEOTIDE SEQUENCE [LARGE SCALE GENOMIC DNA]</scope>
    <source>
        <strain evidence="1 2">N6</strain>
    </source>
</reference>
<proteinExistence type="predicted"/>
<sequence length="261" mass="30790">MKLKIILGLAIITVTSCFGQKTKVDSLLTEFKKKSFYRNVYPAEQELENYQKIILPELIKLLKDTSIVKLTDTADLIYPGSTTFYGHGHYIPYDMDWISVRSGWLLEEITFQDFGYKNSEVNDETLFKLMKENYNSYVEKGNYDLDWKNKTSNKKIIEYQKILSKNAEKWWKENHKKWNRISAIKEALQSDNENRLNNVFQYLRFGDSQCDNMTRELYNIEIKPIIISLKETTKYSKIQQQIDLLQNGSISSKILDKKNSR</sequence>
<gene>
    <name evidence="1" type="ORF">WFZ86_04910</name>
</gene>
<keyword evidence="2" id="KW-1185">Reference proteome</keyword>
<dbReference type="EMBL" id="JBCGDP010000003">
    <property type="protein sequence ID" value="MEM0575828.1"/>
    <property type="molecule type" value="Genomic_DNA"/>
</dbReference>
<protein>
    <submittedName>
        <fullName evidence="1">Uncharacterized protein</fullName>
    </submittedName>
</protein>